<proteinExistence type="predicted"/>
<accession>A0A1L7U4V6</accession>
<sequence>MRQHTSCSSFFLTSFFPRLTQMTSYEKPGRYLLYVALYARGGKSTMPGHEDRYHWAFIVEPEDETKNSQRKRFHVKKSLRPLGEQRTANSYWHFEEIDISTDAPSMMLTRILIGKVKDLDRLRFSLRRTPIQQDVKAWNWIDWVEAAFYEITQDYGNLETCVTKWEILRDTVMRYIELKKLAHRFDGTRAYDFTKVPTWDMLQGAEVTP</sequence>
<gene>
    <name evidence="1" type="ORF">FMAN_00041</name>
</gene>
<dbReference type="Proteomes" id="UP000184255">
    <property type="component" value="Unassembled WGS sequence"/>
</dbReference>
<dbReference type="EMBL" id="FCQH01000013">
    <property type="protein sequence ID" value="CVL02531.1"/>
    <property type="molecule type" value="Genomic_DNA"/>
</dbReference>
<dbReference type="GeneID" id="65079314"/>
<organism evidence="1 2">
    <name type="scientific">Fusarium mangiferae</name>
    <name type="common">Mango malformation disease fungus</name>
    <dbReference type="NCBI Taxonomy" id="192010"/>
    <lineage>
        <taxon>Eukaryota</taxon>
        <taxon>Fungi</taxon>
        <taxon>Dikarya</taxon>
        <taxon>Ascomycota</taxon>
        <taxon>Pezizomycotina</taxon>
        <taxon>Sordariomycetes</taxon>
        <taxon>Hypocreomycetidae</taxon>
        <taxon>Hypocreales</taxon>
        <taxon>Nectriaceae</taxon>
        <taxon>Fusarium</taxon>
        <taxon>Fusarium fujikuroi species complex</taxon>
    </lineage>
</organism>
<dbReference type="InterPro" id="IPR054208">
    <property type="entry name" value="DUF6914"/>
</dbReference>
<reference evidence="2" key="1">
    <citation type="journal article" date="2016" name="Genome Biol. Evol.">
        <title>Comparative 'omics' of the Fusarium fujikuroi species complex highlights differences in genetic potential and metabolite synthesis.</title>
        <authorList>
            <person name="Niehaus E.-M."/>
            <person name="Muensterkoetter M."/>
            <person name="Proctor R.H."/>
            <person name="Brown D.W."/>
            <person name="Sharon A."/>
            <person name="Idan Y."/>
            <person name="Oren-Young L."/>
            <person name="Sieber C.M."/>
            <person name="Novak O."/>
            <person name="Pencik A."/>
            <person name="Tarkowska D."/>
            <person name="Hromadova K."/>
            <person name="Freeman S."/>
            <person name="Maymon M."/>
            <person name="Elazar M."/>
            <person name="Youssef S.A."/>
            <person name="El-Shabrawy E.S.M."/>
            <person name="Shalaby A.B.A."/>
            <person name="Houterman P."/>
            <person name="Brock N.L."/>
            <person name="Burkhardt I."/>
            <person name="Tsavkelova E.A."/>
            <person name="Dickschat J.S."/>
            <person name="Galuszka P."/>
            <person name="Gueldener U."/>
            <person name="Tudzynski B."/>
        </authorList>
    </citation>
    <scope>NUCLEOTIDE SEQUENCE [LARGE SCALE GENOMIC DNA]</scope>
    <source>
        <strain evidence="2">MRC7560</strain>
    </source>
</reference>
<protein>
    <submittedName>
        <fullName evidence="1">Uncharacterized protein</fullName>
    </submittedName>
</protein>
<name>A0A1L7U4V6_FUSMA</name>
<dbReference type="VEuPathDB" id="FungiDB:FMAN_00041"/>
<dbReference type="AlphaFoldDB" id="A0A1L7U4V6"/>
<evidence type="ECO:0000313" key="1">
    <source>
        <dbReference type="EMBL" id="CVL02531.1"/>
    </source>
</evidence>
<comment type="caution">
    <text evidence="1">The sequence shown here is derived from an EMBL/GenBank/DDBJ whole genome shotgun (WGS) entry which is preliminary data.</text>
</comment>
<evidence type="ECO:0000313" key="2">
    <source>
        <dbReference type="Proteomes" id="UP000184255"/>
    </source>
</evidence>
<dbReference type="RefSeq" id="XP_041687583.1">
    <property type="nucleotide sequence ID" value="XM_041821843.1"/>
</dbReference>
<keyword evidence="2" id="KW-1185">Reference proteome</keyword>
<dbReference type="Pfam" id="PF21858">
    <property type="entry name" value="DUF6914"/>
    <property type="match status" value="1"/>
</dbReference>